<keyword evidence="2" id="KW-1185">Reference proteome</keyword>
<organism evidence="1 2">
    <name type="scientific">Mycena pura</name>
    <dbReference type="NCBI Taxonomy" id="153505"/>
    <lineage>
        <taxon>Eukaryota</taxon>
        <taxon>Fungi</taxon>
        <taxon>Dikarya</taxon>
        <taxon>Basidiomycota</taxon>
        <taxon>Agaricomycotina</taxon>
        <taxon>Agaricomycetes</taxon>
        <taxon>Agaricomycetidae</taxon>
        <taxon>Agaricales</taxon>
        <taxon>Marasmiineae</taxon>
        <taxon>Mycenaceae</taxon>
        <taxon>Mycena</taxon>
    </lineage>
</organism>
<dbReference type="AlphaFoldDB" id="A0AAD6YR90"/>
<name>A0AAD6YR90_9AGAR</name>
<dbReference type="EMBL" id="JARJCW010000004">
    <property type="protein sequence ID" value="KAJ7226151.1"/>
    <property type="molecule type" value="Genomic_DNA"/>
</dbReference>
<gene>
    <name evidence="1" type="ORF">GGX14DRAFT_386825</name>
</gene>
<evidence type="ECO:0000313" key="1">
    <source>
        <dbReference type="EMBL" id="KAJ7226151.1"/>
    </source>
</evidence>
<sequence>MDMTTGNQTNDMDMTIKMWILPSWAYPSYGGYSQSAMGGHVHIRWKYPPGYVQMGWILPWICPVWMDISWDVSVSYWMHPWHMVISMDASIGTWMHPWHMVISMDASIGTWMHPWHMDTS</sequence>
<proteinExistence type="predicted"/>
<protein>
    <submittedName>
        <fullName evidence="1">Uncharacterized protein</fullName>
    </submittedName>
</protein>
<accession>A0AAD6YR90</accession>
<evidence type="ECO:0000313" key="2">
    <source>
        <dbReference type="Proteomes" id="UP001219525"/>
    </source>
</evidence>
<dbReference type="Proteomes" id="UP001219525">
    <property type="component" value="Unassembled WGS sequence"/>
</dbReference>
<comment type="caution">
    <text evidence="1">The sequence shown here is derived from an EMBL/GenBank/DDBJ whole genome shotgun (WGS) entry which is preliminary data.</text>
</comment>
<reference evidence="1" key="1">
    <citation type="submission" date="2023-03" db="EMBL/GenBank/DDBJ databases">
        <title>Massive genome expansion in bonnet fungi (Mycena s.s.) driven by repeated elements and novel gene families across ecological guilds.</title>
        <authorList>
            <consortium name="Lawrence Berkeley National Laboratory"/>
            <person name="Harder C.B."/>
            <person name="Miyauchi S."/>
            <person name="Viragh M."/>
            <person name="Kuo A."/>
            <person name="Thoen E."/>
            <person name="Andreopoulos B."/>
            <person name="Lu D."/>
            <person name="Skrede I."/>
            <person name="Drula E."/>
            <person name="Henrissat B."/>
            <person name="Morin E."/>
            <person name="Kohler A."/>
            <person name="Barry K."/>
            <person name="LaButti K."/>
            <person name="Morin E."/>
            <person name="Salamov A."/>
            <person name="Lipzen A."/>
            <person name="Mereny Z."/>
            <person name="Hegedus B."/>
            <person name="Baldrian P."/>
            <person name="Stursova M."/>
            <person name="Weitz H."/>
            <person name="Taylor A."/>
            <person name="Grigoriev I.V."/>
            <person name="Nagy L.G."/>
            <person name="Martin F."/>
            <person name="Kauserud H."/>
        </authorList>
    </citation>
    <scope>NUCLEOTIDE SEQUENCE</scope>
    <source>
        <strain evidence="1">9144</strain>
    </source>
</reference>